<dbReference type="InterPro" id="IPR020846">
    <property type="entry name" value="MFS_dom"/>
</dbReference>
<keyword evidence="5" id="KW-0762">Sugar transport</keyword>
<dbReference type="PROSITE" id="PS00217">
    <property type="entry name" value="SUGAR_TRANSPORT_2"/>
    <property type="match status" value="1"/>
</dbReference>
<evidence type="ECO:0000256" key="11">
    <source>
        <dbReference type="ARBA" id="ARBA00076792"/>
    </source>
</evidence>
<dbReference type="Pfam" id="PF00083">
    <property type="entry name" value="Sugar_tr"/>
    <property type="match status" value="1"/>
</dbReference>
<feature type="transmembrane region" description="Helical" evidence="13">
    <location>
        <begin position="373"/>
        <end position="397"/>
    </location>
</feature>
<evidence type="ECO:0000313" key="15">
    <source>
        <dbReference type="EMBL" id="SUB34497.1"/>
    </source>
</evidence>
<feature type="transmembrane region" description="Helical" evidence="13">
    <location>
        <begin position="12"/>
        <end position="38"/>
    </location>
</feature>
<evidence type="ECO:0000256" key="13">
    <source>
        <dbReference type="SAM" id="Phobius"/>
    </source>
</evidence>
<dbReference type="PRINTS" id="PR00171">
    <property type="entry name" value="SUGRTRNSPORT"/>
</dbReference>
<feature type="transmembrane region" description="Helical" evidence="13">
    <location>
        <begin position="315"/>
        <end position="336"/>
    </location>
</feature>
<evidence type="ECO:0000256" key="6">
    <source>
        <dbReference type="ARBA" id="ARBA00022692"/>
    </source>
</evidence>
<dbReference type="PANTHER" id="PTHR48022">
    <property type="entry name" value="PLASTIDIC GLUCOSE TRANSPORTER 4"/>
    <property type="match status" value="1"/>
</dbReference>
<comment type="subcellular location">
    <subcellularLocation>
        <location evidence="1">Cell membrane</location>
        <topology evidence="1">Multi-pass membrane protein</topology>
    </subcellularLocation>
</comment>
<evidence type="ECO:0000256" key="4">
    <source>
        <dbReference type="ARBA" id="ARBA00022475"/>
    </source>
</evidence>
<keyword evidence="8 13" id="KW-0472">Membrane</keyword>
<dbReference type="NCBIfam" id="TIGR00879">
    <property type="entry name" value="SP"/>
    <property type="match status" value="1"/>
</dbReference>
<evidence type="ECO:0000256" key="10">
    <source>
        <dbReference type="ARBA" id="ARBA00070440"/>
    </source>
</evidence>
<keyword evidence="6 13" id="KW-0812">Transmembrane</keyword>
<feature type="transmembrane region" description="Helical" evidence="13">
    <location>
        <begin position="200"/>
        <end position="222"/>
    </location>
</feature>
<feature type="transmembrane region" description="Helical" evidence="13">
    <location>
        <begin position="348"/>
        <end position="367"/>
    </location>
</feature>
<keyword evidence="16" id="KW-1185">Reference proteome</keyword>
<dbReference type="CDD" id="cd17359">
    <property type="entry name" value="MFS_XylE_like"/>
    <property type="match status" value="1"/>
</dbReference>
<evidence type="ECO:0000259" key="14">
    <source>
        <dbReference type="PROSITE" id="PS50850"/>
    </source>
</evidence>
<comment type="similarity">
    <text evidence="2 12">Belongs to the major facilitator superfamily. Sugar transporter (TC 2.A.1.1) family.</text>
</comment>
<feature type="transmembrane region" description="Helical" evidence="13">
    <location>
        <begin position="131"/>
        <end position="154"/>
    </location>
</feature>
<dbReference type="PROSITE" id="PS50850">
    <property type="entry name" value="MFS"/>
    <property type="match status" value="1"/>
</dbReference>
<dbReference type="OrthoDB" id="5368493at2"/>
<organism evidence="15 16">
    <name type="scientific">[Pasteurella] mairii</name>
    <dbReference type="NCBI Taxonomy" id="757"/>
    <lineage>
        <taxon>Bacteria</taxon>
        <taxon>Pseudomonadati</taxon>
        <taxon>Pseudomonadota</taxon>
        <taxon>Gammaproteobacteria</taxon>
        <taxon>Pasteurellales</taxon>
        <taxon>Pasteurellaceae</taxon>
    </lineage>
</organism>
<proteinExistence type="inferred from homology"/>
<name>A0A379B7C6_9PAST</name>
<reference evidence="15 16" key="1">
    <citation type="submission" date="2018-06" db="EMBL/GenBank/DDBJ databases">
        <authorList>
            <consortium name="Pathogen Informatics"/>
            <person name="Doyle S."/>
        </authorList>
    </citation>
    <scope>NUCLEOTIDE SEQUENCE [LARGE SCALE GENOMIC DNA]</scope>
    <source>
        <strain evidence="15 16">NCTC10699</strain>
    </source>
</reference>
<feature type="transmembrane region" description="Helical" evidence="13">
    <location>
        <begin position="166"/>
        <end position="188"/>
    </location>
</feature>
<dbReference type="InterPro" id="IPR005829">
    <property type="entry name" value="Sugar_transporter_CS"/>
</dbReference>
<keyword evidence="7 13" id="KW-1133">Transmembrane helix</keyword>
<dbReference type="InterPro" id="IPR003663">
    <property type="entry name" value="Sugar/inositol_transpt"/>
</dbReference>
<evidence type="ECO:0000256" key="1">
    <source>
        <dbReference type="ARBA" id="ARBA00004651"/>
    </source>
</evidence>
<dbReference type="InterPro" id="IPR047984">
    <property type="entry name" value="XylE-like"/>
</dbReference>
<keyword evidence="3 12" id="KW-0813">Transport</keyword>
<accession>A0A379B7C6</accession>
<dbReference type="PROSITE" id="PS00216">
    <property type="entry name" value="SUGAR_TRANSPORT_1"/>
    <property type="match status" value="1"/>
</dbReference>
<dbReference type="InterPro" id="IPR050360">
    <property type="entry name" value="MFS_Sugar_Transporters"/>
</dbReference>
<dbReference type="GO" id="GO:0005886">
    <property type="term" value="C:plasma membrane"/>
    <property type="evidence" value="ECO:0007669"/>
    <property type="project" value="UniProtKB-SubCell"/>
</dbReference>
<dbReference type="GO" id="GO:0005351">
    <property type="term" value="F:carbohydrate:proton symporter activity"/>
    <property type="evidence" value="ECO:0007669"/>
    <property type="project" value="TreeGrafter"/>
</dbReference>
<feature type="domain" description="Major facilitator superfamily (MFS) profile" evidence="14">
    <location>
        <begin position="15"/>
        <end position="469"/>
    </location>
</feature>
<dbReference type="AlphaFoldDB" id="A0A379B7C6"/>
<feature type="transmembrane region" description="Helical" evidence="13">
    <location>
        <begin position="409"/>
        <end position="428"/>
    </location>
</feature>
<feature type="transmembrane region" description="Helical" evidence="13">
    <location>
        <begin position="272"/>
        <end position="295"/>
    </location>
</feature>
<evidence type="ECO:0000256" key="3">
    <source>
        <dbReference type="ARBA" id="ARBA00022448"/>
    </source>
</evidence>
<evidence type="ECO:0000313" key="16">
    <source>
        <dbReference type="Proteomes" id="UP000254280"/>
    </source>
</evidence>
<protein>
    <recommendedName>
        <fullName evidence="10">D-xylose-proton symporter</fullName>
    </recommendedName>
    <alternativeName>
        <fullName evidence="11">D-xylose transporter</fullName>
    </alternativeName>
</protein>
<evidence type="ECO:0000256" key="12">
    <source>
        <dbReference type="RuleBase" id="RU003346"/>
    </source>
</evidence>
<feature type="transmembrane region" description="Helical" evidence="13">
    <location>
        <begin position="58"/>
        <end position="80"/>
    </location>
</feature>
<dbReference type="Proteomes" id="UP000254280">
    <property type="component" value="Unassembled WGS sequence"/>
</dbReference>
<evidence type="ECO:0000256" key="8">
    <source>
        <dbReference type="ARBA" id="ARBA00023136"/>
    </source>
</evidence>
<dbReference type="Gene3D" id="1.20.1250.20">
    <property type="entry name" value="MFS general substrate transporter like domains"/>
    <property type="match status" value="2"/>
</dbReference>
<evidence type="ECO:0000256" key="9">
    <source>
        <dbReference type="ARBA" id="ARBA00050593"/>
    </source>
</evidence>
<dbReference type="EMBL" id="UGSS01000002">
    <property type="protein sequence ID" value="SUB34497.1"/>
    <property type="molecule type" value="Genomic_DNA"/>
</dbReference>
<feature type="transmembrane region" description="Helical" evidence="13">
    <location>
        <begin position="89"/>
        <end position="111"/>
    </location>
</feature>
<dbReference type="NCBIfam" id="NF007484">
    <property type="entry name" value="PRK10077.1"/>
    <property type="match status" value="1"/>
</dbReference>
<dbReference type="SUPFAM" id="SSF103473">
    <property type="entry name" value="MFS general substrate transporter"/>
    <property type="match status" value="1"/>
</dbReference>
<keyword evidence="4" id="KW-1003">Cell membrane</keyword>
<comment type="catalytic activity">
    <reaction evidence="9">
        <text>D-xylose(in) + H(+)(in) = D-xylose(out) + H(+)(out)</text>
        <dbReference type="Rhea" id="RHEA:28959"/>
        <dbReference type="ChEBI" id="CHEBI:15378"/>
        <dbReference type="ChEBI" id="CHEBI:53455"/>
    </reaction>
    <physiologicalReaction direction="right-to-left" evidence="9">
        <dbReference type="Rhea" id="RHEA:28961"/>
    </physiologicalReaction>
</comment>
<dbReference type="InterPro" id="IPR036259">
    <property type="entry name" value="MFS_trans_sf"/>
</dbReference>
<dbReference type="PANTHER" id="PTHR48022:SF2">
    <property type="entry name" value="PLASTIDIC GLUCOSE TRANSPORTER 4"/>
    <property type="match status" value="1"/>
</dbReference>
<evidence type="ECO:0000256" key="2">
    <source>
        <dbReference type="ARBA" id="ARBA00010992"/>
    </source>
</evidence>
<dbReference type="InterPro" id="IPR005828">
    <property type="entry name" value="MFS_sugar_transport-like"/>
</dbReference>
<evidence type="ECO:0000256" key="5">
    <source>
        <dbReference type="ARBA" id="ARBA00022597"/>
    </source>
</evidence>
<evidence type="ECO:0000256" key="7">
    <source>
        <dbReference type="ARBA" id="ARBA00022989"/>
    </source>
</evidence>
<sequence>MSSQNQKMNLYVICVTLVATLGGLLFGYDTAVISGAVASIDEVFIKPQGLSEISANSLLGFTVASALIGCIIGGFCGGYLSSKYGRKNALIIAAILFLISAIGSAFPELGLKEVADSNSIPYYLSNFVTEFVIYRIIGGVGVGIASMVSPMYIAEIAPANVRGRMVSFNQFAIIAGQLLVYFVNYFIALSGDHTWLNAIGWRYMFLSEVVPAALFLILLFFVPESPRWLVLKDKLQQAEVVLVRLLGKARSEAELHNISVSLTHRNTVKTPLLAFGIGVIIIGIMLSVFQQFVGINVALYYAPEVFKSLGSSTEIALLQTIIMGAINLSFTTIAIFTVDKYGRKPLQIWGAIGMAIGMFILGSAFYARLSGTIALAGMLFYVAAFAISWGPVCWVLLAEIFPNTIRSQALAIAVAAQWIANYLVSWTFPMMDKSTYLLEHFNHGFAYWVYGVMSLLAALFMWKFVPETKGKTLEELELFWKKH</sequence>
<feature type="transmembrane region" description="Helical" evidence="13">
    <location>
        <begin position="448"/>
        <end position="465"/>
    </location>
</feature>
<dbReference type="FunFam" id="1.20.1250.20:FF:000122">
    <property type="entry name" value="D-xylose transporter XylE"/>
    <property type="match status" value="1"/>
</dbReference>
<gene>
    <name evidence="15" type="primary">xylE</name>
    <name evidence="15" type="ORF">NCTC10699_02168</name>
</gene>